<dbReference type="RefSeq" id="WP_410556146.1">
    <property type="nucleotide sequence ID" value="NZ_JAXCGB010000006.1"/>
</dbReference>
<keyword evidence="2" id="KW-1185">Reference proteome</keyword>
<dbReference type="EMBL" id="BAAATD010000003">
    <property type="protein sequence ID" value="GAA2590773.1"/>
    <property type="molecule type" value="Genomic_DNA"/>
</dbReference>
<sequence length="156" mass="17223">MLPPGGHLLVEVPDPEWIIGRLAGRWWHAWFQPQHLHFVPVGNLVAALADRGLETVAVERGRAHQPVDLLMIVMMLAHRVVPDPAKPWRTERHARLRRALRTGVYLAAGPAMFAAASADQLLAPLIKRGPRSNTYRVLARRTAGEAAAAPPWPEVG</sequence>
<proteinExistence type="predicted"/>
<reference evidence="2" key="1">
    <citation type="journal article" date="2019" name="Int. J. Syst. Evol. Microbiol.">
        <title>The Global Catalogue of Microorganisms (GCM) 10K type strain sequencing project: providing services to taxonomists for standard genome sequencing and annotation.</title>
        <authorList>
            <consortium name="The Broad Institute Genomics Platform"/>
            <consortium name="The Broad Institute Genome Sequencing Center for Infectious Disease"/>
            <person name="Wu L."/>
            <person name="Ma J."/>
        </authorList>
    </citation>
    <scope>NUCLEOTIDE SEQUENCE [LARGE SCALE GENOMIC DNA]</scope>
    <source>
        <strain evidence="2">JCM 6833</strain>
    </source>
</reference>
<evidence type="ECO:0000313" key="2">
    <source>
        <dbReference type="Proteomes" id="UP001501509"/>
    </source>
</evidence>
<accession>A0ABP6BXZ4</accession>
<name>A0ABP6BXZ4_9ACTN</name>
<dbReference type="Proteomes" id="UP001501509">
    <property type="component" value="Unassembled WGS sequence"/>
</dbReference>
<dbReference type="Pfam" id="PF13489">
    <property type="entry name" value="Methyltransf_23"/>
    <property type="match status" value="1"/>
</dbReference>
<gene>
    <name evidence="1" type="ORF">GCM10010411_24640</name>
</gene>
<evidence type="ECO:0000313" key="1">
    <source>
        <dbReference type="EMBL" id="GAA2590773.1"/>
    </source>
</evidence>
<dbReference type="Gene3D" id="3.40.50.150">
    <property type="entry name" value="Vaccinia Virus protein VP39"/>
    <property type="match status" value="1"/>
</dbReference>
<comment type="caution">
    <text evidence="1">The sequence shown here is derived from an EMBL/GenBank/DDBJ whole genome shotgun (WGS) entry which is preliminary data.</text>
</comment>
<protein>
    <submittedName>
        <fullName evidence="1">Uncharacterized protein</fullName>
    </submittedName>
</protein>
<dbReference type="InterPro" id="IPR029063">
    <property type="entry name" value="SAM-dependent_MTases_sf"/>
</dbReference>
<organism evidence="1 2">
    <name type="scientific">Actinomadura fulvescens</name>
    <dbReference type="NCBI Taxonomy" id="46160"/>
    <lineage>
        <taxon>Bacteria</taxon>
        <taxon>Bacillati</taxon>
        <taxon>Actinomycetota</taxon>
        <taxon>Actinomycetes</taxon>
        <taxon>Streptosporangiales</taxon>
        <taxon>Thermomonosporaceae</taxon>
        <taxon>Actinomadura</taxon>
    </lineage>
</organism>
<dbReference type="SUPFAM" id="SSF53335">
    <property type="entry name" value="S-adenosyl-L-methionine-dependent methyltransferases"/>
    <property type="match status" value="1"/>
</dbReference>